<evidence type="ECO:0000313" key="1">
    <source>
        <dbReference type="EMBL" id="UFZ06327.1"/>
    </source>
</evidence>
<organism evidence="1 2">
    <name type="scientific">Bradyrhizobium ontarionense</name>
    <dbReference type="NCBI Taxonomy" id="2898149"/>
    <lineage>
        <taxon>Bacteria</taxon>
        <taxon>Pseudomonadati</taxon>
        <taxon>Pseudomonadota</taxon>
        <taxon>Alphaproteobacteria</taxon>
        <taxon>Hyphomicrobiales</taxon>
        <taxon>Nitrobacteraceae</taxon>
        <taxon>Bradyrhizobium</taxon>
    </lineage>
</organism>
<proteinExistence type="predicted"/>
<keyword evidence="2" id="KW-1185">Reference proteome</keyword>
<protein>
    <submittedName>
        <fullName evidence="1">Uncharacterized protein</fullName>
    </submittedName>
</protein>
<evidence type="ECO:0000313" key="2">
    <source>
        <dbReference type="Proteomes" id="UP001431010"/>
    </source>
</evidence>
<sequence>MSCRLIRVACPNSSSGAQTIDRGGLLRPELVKTSCRACTRSMSQDTVDPGGHLSLYRVGGRQIIEISRMLHDRMDLHRHSPSSEKKGE</sequence>
<accession>A0ABY3RH81</accession>
<reference evidence="1" key="1">
    <citation type="journal article" date="2024" name="Antonie Van Leeuwenhoek">
        <title>Bradyrhizobium ontarionense sp. nov., a novel bacterial symbiont isolated from Aeschynomene indica (Indian jointvetch), harbours photosynthesis, nitrogen fixation and nitrous oxide (N2O) reductase genes.</title>
        <authorList>
            <person name="Bromfield E.S.P."/>
            <person name="Cloutier S."/>
        </authorList>
    </citation>
    <scope>NUCLEOTIDE SEQUENCE</scope>
    <source>
        <strain evidence="1">A19</strain>
    </source>
</reference>
<dbReference type="RefSeq" id="WP_231325362.1">
    <property type="nucleotide sequence ID" value="NZ_CP088156.1"/>
</dbReference>
<dbReference type="EMBL" id="CP088156">
    <property type="protein sequence ID" value="UFZ06327.1"/>
    <property type="molecule type" value="Genomic_DNA"/>
</dbReference>
<gene>
    <name evidence="1" type="ORF">LQG66_08510</name>
</gene>
<name>A0ABY3RH81_9BRAD</name>
<dbReference type="Proteomes" id="UP001431010">
    <property type="component" value="Chromosome"/>
</dbReference>